<dbReference type="Proteomes" id="UP001174909">
    <property type="component" value="Unassembled WGS sequence"/>
</dbReference>
<evidence type="ECO:0000256" key="4">
    <source>
        <dbReference type="ARBA" id="ARBA00022737"/>
    </source>
</evidence>
<keyword evidence="5 7" id="KW-0863">Zinc-finger</keyword>
<dbReference type="InterPro" id="IPR001293">
    <property type="entry name" value="Znf_TRAF"/>
</dbReference>
<dbReference type="PROSITE" id="PS50089">
    <property type="entry name" value="ZF_RING_2"/>
    <property type="match status" value="1"/>
</dbReference>
<dbReference type="InterPro" id="IPR049342">
    <property type="entry name" value="TRAF1-6_MATH_dom"/>
</dbReference>
<keyword evidence="11" id="KW-0675">Receptor</keyword>
<dbReference type="AlphaFoldDB" id="A0AA35W5S5"/>
<keyword evidence="3 7" id="KW-0479">Metal-binding</keyword>
<feature type="domain" description="TRAF-type" evidence="10">
    <location>
        <begin position="116"/>
        <end position="166"/>
    </location>
</feature>
<evidence type="ECO:0000256" key="5">
    <source>
        <dbReference type="ARBA" id="ARBA00022771"/>
    </source>
</evidence>
<feature type="domain" description="TRAF-type" evidence="10">
    <location>
        <begin position="180"/>
        <end position="236"/>
    </location>
</feature>
<dbReference type="InterPro" id="IPR013083">
    <property type="entry name" value="Znf_RING/FYVE/PHD"/>
</dbReference>
<keyword evidence="2" id="KW-0963">Cytoplasm</keyword>
<keyword evidence="4" id="KW-0677">Repeat</keyword>
<evidence type="ECO:0000259" key="9">
    <source>
        <dbReference type="PROSITE" id="PS50089"/>
    </source>
</evidence>
<keyword evidence="8" id="KW-0175">Coiled coil</keyword>
<dbReference type="InterPro" id="IPR001841">
    <property type="entry name" value="Znf_RING"/>
</dbReference>
<dbReference type="SUPFAM" id="SSF49599">
    <property type="entry name" value="TRAF domain-like"/>
    <property type="match status" value="1"/>
</dbReference>
<evidence type="ECO:0000256" key="6">
    <source>
        <dbReference type="ARBA" id="ARBA00022833"/>
    </source>
</evidence>
<accession>A0AA35W5S5</accession>
<evidence type="ECO:0000256" key="2">
    <source>
        <dbReference type="ARBA" id="ARBA00022490"/>
    </source>
</evidence>
<evidence type="ECO:0000256" key="1">
    <source>
        <dbReference type="ARBA" id="ARBA00004496"/>
    </source>
</evidence>
<sequence length="407" mass="46993">RFSPVPYGWIGDRGGYDCKFVEPPPAAFQTDCPICLHVLREPCVISCPCGQKICRQCVEQIKEDDKPCPLCNKTDFTYLRDYGLERSLGEFEVWCSHKKEGCIWTGKLGEYEQHLHQNRSPENQLTGCQFVAVECEHGCGEWFQRHHIASHQNQHCTKRPYSCKYCQKFEATYKYVTTCHYYECDNFPVTCPNKCRKDPFKRHALYKHVKDECPLTEIDCPLHYAGCEVRLPRKDMPEHMTDTATHLTLLATVIQSLLKENHELRKQNELLKDKQNATEKEVEILKETLPMKLMVGGFPVDFHVKYDKDKEKNYSPSFYTHSSGYQMRIQSYPNGCKTGKGTRVSLFTQLMQGPYDDHLKWPFRGEITVLIVNQAGNHCHAKKTFHYDDKIPDASAGRVTNTDKSGG</sequence>
<name>A0AA35W5S5_GEOBA</name>
<keyword evidence="6 7" id="KW-0862">Zinc</keyword>
<dbReference type="InterPro" id="IPR008974">
    <property type="entry name" value="TRAF-like"/>
</dbReference>
<dbReference type="Pfam" id="PF02176">
    <property type="entry name" value="zf-TRAF"/>
    <property type="match status" value="2"/>
</dbReference>
<dbReference type="Pfam" id="PF21355">
    <property type="entry name" value="TRAF-mep_MATH"/>
    <property type="match status" value="1"/>
</dbReference>
<evidence type="ECO:0000313" key="12">
    <source>
        <dbReference type="Proteomes" id="UP001174909"/>
    </source>
</evidence>
<proteinExistence type="predicted"/>
<dbReference type="GO" id="GO:0043122">
    <property type="term" value="P:regulation of canonical NF-kappaB signal transduction"/>
    <property type="evidence" value="ECO:0007669"/>
    <property type="project" value="TreeGrafter"/>
</dbReference>
<feature type="coiled-coil region" evidence="8">
    <location>
        <begin position="254"/>
        <end position="288"/>
    </location>
</feature>
<feature type="domain" description="RING-type" evidence="9">
    <location>
        <begin position="32"/>
        <end position="72"/>
    </location>
</feature>
<feature type="non-terminal residue" evidence="11">
    <location>
        <position position="407"/>
    </location>
</feature>
<dbReference type="Gene3D" id="2.60.210.10">
    <property type="entry name" value="Apoptosis, Tumor Necrosis Factor Receptor Associated Protein 2, Chain A"/>
    <property type="match status" value="1"/>
</dbReference>
<dbReference type="Gene3D" id="3.30.40.10">
    <property type="entry name" value="Zinc/RING finger domain, C3HC4 (zinc finger)"/>
    <property type="match status" value="3"/>
</dbReference>
<dbReference type="PANTHER" id="PTHR10131">
    <property type="entry name" value="TNF RECEPTOR ASSOCIATED FACTOR"/>
    <property type="match status" value="1"/>
</dbReference>
<dbReference type="EMBL" id="CASHTH010000410">
    <property type="protein sequence ID" value="CAI8000654.1"/>
    <property type="molecule type" value="Genomic_DNA"/>
</dbReference>
<comment type="subcellular location">
    <subcellularLocation>
        <location evidence="1">Cytoplasm</location>
    </subcellularLocation>
</comment>
<keyword evidence="12" id="KW-1185">Reference proteome</keyword>
<evidence type="ECO:0000259" key="10">
    <source>
        <dbReference type="PROSITE" id="PS50145"/>
    </source>
</evidence>
<dbReference type="GO" id="GO:0005737">
    <property type="term" value="C:cytoplasm"/>
    <property type="evidence" value="ECO:0007669"/>
    <property type="project" value="UniProtKB-SubCell"/>
</dbReference>
<organism evidence="11 12">
    <name type="scientific">Geodia barretti</name>
    <name type="common">Barrett's horny sponge</name>
    <dbReference type="NCBI Taxonomy" id="519541"/>
    <lineage>
        <taxon>Eukaryota</taxon>
        <taxon>Metazoa</taxon>
        <taxon>Porifera</taxon>
        <taxon>Demospongiae</taxon>
        <taxon>Heteroscleromorpha</taxon>
        <taxon>Tetractinellida</taxon>
        <taxon>Astrophorina</taxon>
        <taxon>Geodiidae</taxon>
        <taxon>Geodia</taxon>
    </lineage>
</organism>
<reference evidence="11" key="1">
    <citation type="submission" date="2023-03" db="EMBL/GenBank/DDBJ databases">
        <authorList>
            <person name="Steffen K."/>
            <person name="Cardenas P."/>
        </authorList>
    </citation>
    <scope>NUCLEOTIDE SEQUENCE</scope>
</reference>
<evidence type="ECO:0000256" key="8">
    <source>
        <dbReference type="SAM" id="Coils"/>
    </source>
</evidence>
<evidence type="ECO:0000256" key="7">
    <source>
        <dbReference type="PROSITE-ProRule" id="PRU00207"/>
    </source>
</evidence>
<evidence type="ECO:0000256" key="3">
    <source>
        <dbReference type="ARBA" id="ARBA00022723"/>
    </source>
</evidence>
<comment type="caution">
    <text evidence="11">The sequence shown here is derived from an EMBL/GenBank/DDBJ whole genome shotgun (WGS) entry which is preliminary data.</text>
</comment>
<dbReference type="SUPFAM" id="SSF57850">
    <property type="entry name" value="RING/U-box"/>
    <property type="match status" value="1"/>
</dbReference>
<feature type="zinc finger region" description="TRAF-type" evidence="7">
    <location>
        <begin position="116"/>
        <end position="166"/>
    </location>
</feature>
<gene>
    <name evidence="11" type="ORF">GBAR_LOCUS2999</name>
</gene>
<feature type="zinc finger region" description="TRAF-type" evidence="7">
    <location>
        <begin position="180"/>
        <end position="236"/>
    </location>
</feature>
<protein>
    <submittedName>
        <fullName evidence="11">TNF receptor-associated factor 4</fullName>
    </submittedName>
</protein>
<dbReference type="GO" id="GO:0008270">
    <property type="term" value="F:zinc ion binding"/>
    <property type="evidence" value="ECO:0007669"/>
    <property type="project" value="UniProtKB-KW"/>
</dbReference>
<evidence type="ECO:0000313" key="11">
    <source>
        <dbReference type="EMBL" id="CAI8000654.1"/>
    </source>
</evidence>
<dbReference type="PANTHER" id="PTHR10131:SF94">
    <property type="entry name" value="TNF RECEPTOR-ASSOCIATED FACTOR 4"/>
    <property type="match status" value="1"/>
</dbReference>
<dbReference type="PROSITE" id="PS50145">
    <property type="entry name" value="ZF_TRAF"/>
    <property type="match status" value="2"/>
</dbReference>